<dbReference type="PROSITE" id="PS50262">
    <property type="entry name" value="G_PROTEIN_RECEP_F1_2"/>
    <property type="match status" value="1"/>
</dbReference>
<dbReference type="PRINTS" id="PR00237">
    <property type="entry name" value="GPCRRHODOPSN"/>
</dbReference>
<evidence type="ECO:0000256" key="4">
    <source>
        <dbReference type="ARBA" id="ARBA00023136"/>
    </source>
</evidence>
<feature type="transmembrane region" description="Helical" evidence="5">
    <location>
        <begin position="225"/>
        <end position="254"/>
    </location>
</feature>
<dbReference type="PANTHER" id="PTHR46641:SF2">
    <property type="entry name" value="FMRFAMIDE RECEPTOR"/>
    <property type="match status" value="1"/>
</dbReference>
<feature type="domain" description="G-protein coupled receptors family 1 profile" evidence="6">
    <location>
        <begin position="85"/>
        <end position="350"/>
    </location>
</feature>
<dbReference type="Proteomes" id="UP001195483">
    <property type="component" value="Unassembled WGS sequence"/>
</dbReference>
<keyword evidence="8" id="KW-1185">Reference proteome</keyword>
<comment type="subcellular location">
    <subcellularLocation>
        <location evidence="1">Membrane</location>
    </subcellularLocation>
</comment>
<feature type="transmembrane region" description="Helical" evidence="5">
    <location>
        <begin position="66"/>
        <end position="91"/>
    </location>
</feature>
<reference evidence="7" key="2">
    <citation type="journal article" date="2021" name="Genome Biol. Evol.">
        <title>Developing a high-quality reference genome for a parasitic bivalve with doubly uniparental inheritance (Bivalvia: Unionida).</title>
        <authorList>
            <person name="Smith C.H."/>
        </authorList>
    </citation>
    <scope>NUCLEOTIDE SEQUENCE</scope>
    <source>
        <strain evidence="7">CHS0354</strain>
        <tissue evidence="7">Mantle</tissue>
    </source>
</reference>
<feature type="transmembrane region" description="Helical" evidence="5">
    <location>
        <begin position="283"/>
        <end position="303"/>
    </location>
</feature>
<proteinExistence type="predicted"/>
<gene>
    <name evidence="7" type="ORF">CHS0354_007970</name>
</gene>
<accession>A0AAE0SBM6</accession>
<organism evidence="7 8">
    <name type="scientific">Potamilus streckersoni</name>
    <dbReference type="NCBI Taxonomy" id="2493646"/>
    <lineage>
        <taxon>Eukaryota</taxon>
        <taxon>Metazoa</taxon>
        <taxon>Spiralia</taxon>
        <taxon>Lophotrochozoa</taxon>
        <taxon>Mollusca</taxon>
        <taxon>Bivalvia</taxon>
        <taxon>Autobranchia</taxon>
        <taxon>Heteroconchia</taxon>
        <taxon>Palaeoheterodonta</taxon>
        <taxon>Unionida</taxon>
        <taxon>Unionoidea</taxon>
        <taxon>Unionidae</taxon>
        <taxon>Ambleminae</taxon>
        <taxon>Lampsilini</taxon>
        <taxon>Potamilus</taxon>
    </lineage>
</organism>
<evidence type="ECO:0000256" key="3">
    <source>
        <dbReference type="ARBA" id="ARBA00022989"/>
    </source>
</evidence>
<reference evidence="7" key="3">
    <citation type="submission" date="2023-05" db="EMBL/GenBank/DDBJ databases">
        <authorList>
            <person name="Smith C.H."/>
        </authorList>
    </citation>
    <scope>NUCLEOTIDE SEQUENCE</scope>
    <source>
        <strain evidence="7">CHS0354</strain>
        <tissue evidence="7">Mantle</tissue>
    </source>
</reference>
<evidence type="ECO:0000256" key="2">
    <source>
        <dbReference type="ARBA" id="ARBA00022692"/>
    </source>
</evidence>
<keyword evidence="2 5" id="KW-0812">Transmembrane</keyword>
<keyword evidence="4 5" id="KW-0472">Membrane</keyword>
<reference evidence="7" key="1">
    <citation type="journal article" date="2021" name="Genome Biol. Evol.">
        <title>A High-Quality Reference Genome for a Parasitic Bivalve with Doubly Uniparental Inheritance (Bivalvia: Unionida).</title>
        <authorList>
            <person name="Smith C.H."/>
        </authorList>
    </citation>
    <scope>NUCLEOTIDE SEQUENCE</scope>
    <source>
        <strain evidence="7">CHS0354</strain>
    </source>
</reference>
<evidence type="ECO:0000256" key="5">
    <source>
        <dbReference type="SAM" id="Phobius"/>
    </source>
</evidence>
<feature type="transmembrane region" description="Helical" evidence="5">
    <location>
        <begin position="331"/>
        <end position="353"/>
    </location>
</feature>
<dbReference type="InterPro" id="IPR000276">
    <property type="entry name" value="GPCR_Rhodpsn"/>
</dbReference>
<name>A0AAE0SBM6_9BIVA</name>
<dbReference type="PANTHER" id="PTHR46641">
    <property type="entry name" value="FMRFAMIDE RECEPTOR-RELATED"/>
    <property type="match status" value="1"/>
</dbReference>
<sequence>MLASSHNISILSLMEENQMPLNITNVSMLHLTQATVFEEMMPYCNITSNESMTYKGNNTTKSESPYIAIIYLYLGSTICALGMLCNILNLIVLSRPELNNSPYIYLIALSCTDMGLLTLSFIQIVLSRGRHTYFWTLFDIYIFYPLSNIFFTSSIFITVLLTIERFFIIYQHITTQMTLVKVRIRVFTVILIACFINIPRYFCFEIEQNESKYYPQGSPFRSSELFYIISWFYAVIINFIPLIIVGLANTYLIYTVHYARKKRKELNLQNNRESEMQHDHRRLTITLISIVILFVICIIPSAFAEEPIAYMLFGGNKTWKEFLVSPENSTFVFMSNKLLFLNSSLNFVLYCVFNKKFRRVMTQLLFRNILDPIQSKVKEKLFRSRRKVSHTKIITLKISSISL</sequence>
<dbReference type="InterPro" id="IPR017452">
    <property type="entry name" value="GPCR_Rhodpsn_7TM"/>
</dbReference>
<evidence type="ECO:0000313" key="8">
    <source>
        <dbReference type="Proteomes" id="UP001195483"/>
    </source>
</evidence>
<keyword evidence="3 5" id="KW-1133">Transmembrane helix</keyword>
<dbReference type="InterPro" id="IPR052954">
    <property type="entry name" value="GPCR-Ligand_Int"/>
</dbReference>
<dbReference type="Pfam" id="PF00001">
    <property type="entry name" value="7tm_1"/>
    <property type="match status" value="1"/>
</dbReference>
<dbReference type="EMBL" id="JAEAOA010000537">
    <property type="protein sequence ID" value="KAK3589025.1"/>
    <property type="molecule type" value="Genomic_DNA"/>
</dbReference>
<dbReference type="Gene3D" id="1.20.1070.10">
    <property type="entry name" value="Rhodopsin 7-helix transmembrane proteins"/>
    <property type="match status" value="1"/>
</dbReference>
<evidence type="ECO:0000256" key="1">
    <source>
        <dbReference type="ARBA" id="ARBA00004370"/>
    </source>
</evidence>
<comment type="caution">
    <text evidence="7">The sequence shown here is derived from an EMBL/GenBank/DDBJ whole genome shotgun (WGS) entry which is preliminary data.</text>
</comment>
<dbReference type="GO" id="GO:0016020">
    <property type="term" value="C:membrane"/>
    <property type="evidence" value="ECO:0007669"/>
    <property type="project" value="UniProtKB-SubCell"/>
</dbReference>
<dbReference type="CDD" id="cd14978">
    <property type="entry name" value="7tmA_FMRFamide_R-like"/>
    <property type="match status" value="1"/>
</dbReference>
<dbReference type="AlphaFoldDB" id="A0AAE0SBM6"/>
<feature type="transmembrane region" description="Helical" evidence="5">
    <location>
        <begin position="141"/>
        <end position="163"/>
    </location>
</feature>
<dbReference type="SUPFAM" id="SSF81321">
    <property type="entry name" value="Family A G protein-coupled receptor-like"/>
    <property type="match status" value="1"/>
</dbReference>
<protein>
    <recommendedName>
        <fullName evidence="6">G-protein coupled receptors family 1 profile domain-containing protein</fullName>
    </recommendedName>
</protein>
<evidence type="ECO:0000313" key="7">
    <source>
        <dbReference type="EMBL" id="KAK3589025.1"/>
    </source>
</evidence>
<dbReference type="GO" id="GO:0004930">
    <property type="term" value="F:G protein-coupled receptor activity"/>
    <property type="evidence" value="ECO:0007669"/>
    <property type="project" value="InterPro"/>
</dbReference>
<feature type="transmembrane region" description="Helical" evidence="5">
    <location>
        <begin position="184"/>
        <end position="202"/>
    </location>
</feature>
<feature type="transmembrane region" description="Helical" evidence="5">
    <location>
        <begin position="103"/>
        <end position="126"/>
    </location>
</feature>
<evidence type="ECO:0000259" key="6">
    <source>
        <dbReference type="PROSITE" id="PS50262"/>
    </source>
</evidence>